<evidence type="ECO:0000313" key="3">
    <source>
        <dbReference type="WBParaSite" id="ECPE_0001666501-mRNA-1"/>
    </source>
</evidence>
<dbReference type="Gene3D" id="2.40.50.140">
    <property type="entry name" value="Nucleic acid-binding proteins"/>
    <property type="match status" value="1"/>
</dbReference>
<dbReference type="EMBL" id="UZAN01065149">
    <property type="protein sequence ID" value="VDP93895.1"/>
    <property type="molecule type" value="Genomic_DNA"/>
</dbReference>
<gene>
    <name evidence="1" type="ORF">ECPE_LOCUS16623</name>
</gene>
<evidence type="ECO:0000313" key="2">
    <source>
        <dbReference type="Proteomes" id="UP000272942"/>
    </source>
</evidence>
<reference evidence="1 2" key="2">
    <citation type="submission" date="2018-11" db="EMBL/GenBank/DDBJ databases">
        <authorList>
            <consortium name="Pathogen Informatics"/>
        </authorList>
    </citation>
    <scope>NUCLEOTIDE SEQUENCE [LARGE SCALE GENOMIC DNA]</scope>
    <source>
        <strain evidence="1 2">Egypt</strain>
    </source>
</reference>
<dbReference type="InterPro" id="IPR032245">
    <property type="entry name" value="RMI2"/>
</dbReference>
<dbReference type="AlphaFoldDB" id="A0A183BBN7"/>
<accession>A0A183BBN7</accession>
<dbReference type="InterPro" id="IPR012340">
    <property type="entry name" value="NA-bd_OB-fold"/>
</dbReference>
<protein>
    <submittedName>
        <fullName evidence="3">OB domain-containing protein</fullName>
    </submittedName>
</protein>
<dbReference type="Proteomes" id="UP000272942">
    <property type="component" value="Unassembled WGS sequence"/>
</dbReference>
<dbReference type="OrthoDB" id="6252106at2759"/>
<sequence length="175" mass="19596">MTTKYSTSPLLMCKVLIAQIISERRPYFDELREKWHIPQIKPGRPPIVCSLVWLQGTVRQVMSQKQFFLDDATGCMQIECHGNEQDDKAAASCPKVGEMVAVIGNLKQPDCVAAAESNWKVTAKTVIRLTSERQFDSSDLSVTSSDRSWGEGIAELSWPLEVCDMADHFYPNASL</sequence>
<organism evidence="3">
    <name type="scientific">Echinostoma caproni</name>
    <dbReference type="NCBI Taxonomy" id="27848"/>
    <lineage>
        <taxon>Eukaryota</taxon>
        <taxon>Metazoa</taxon>
        <taxon>Spiralia</taxon>
        <taxon>Lophotrochozoa</taxon>
        <taxon>Platyhelminthes</taxon>
        <taxon>Trematoda</taxon>
        <taxon>Digenea</taxon>
        <taxon>Plagiorchiida</taxon>
        <taxon>Echinostomata</taxon>
        <taxon>Echinostomatoidea</taxon>
        <taxon>Echinostomatidae</taxon>
        <taxon>Echinostoma</taxon>
    </lineage>
</organism>
<evidence type="ECO:0000313" key="1">
    <source>
        <dbReference type="EMBL" id="VDP93895.1"/>
    </source>
</evidence>
<dbReference type="WBParaSite" id="ECPE_0001666501-mRNA-1">
    <property type="protein sequence ID" value="ECPE_0001666501-mRNA-1"/>
    <property type="gene ID" value="ECPE_0001666501"/>
</dbReference>
<name>A0A183BBN7_9TREM</name>
<keyword evidence="2" id="KW-1185">Reference proteome</keyword>
<proteinExistence type="predicted"/>
<dbReference type="Pfam" id="PF16100">
    <property type="entry name" value="RMI2"/>
    <property type="match status" value="1"/>
</dbReference>
<reference evidence="3" key="1">
    <citation type="submission" date="2016-06" db="UniProtKB">
        <authorList>
            <consortium name="WormBaseParasite"/>
        </authorList>
    </citation>
    <scope>IDENTIFICATION</scope>
</reference>